<evidence type="ECO:0000313" key="2">
    <source>
        <dbReference type="EMBL" id="KAK5947763.1"/>
    </source>
</evidence>
<comment type="caution">
    <text evidence="2">The sequence shown here is derived from an EMBL/GenBank/DDBJ whole genome shotgun (WGS) entry which is preliminary data.</text>
</comment>
<accession>A0AAN8E891</accession>
<dbReference type="InterPro" id="IPR024079">
    <property type="entry name" value="MetalloPept_cat_dom_sf"/>
</dbReference>
<dbReference type="GO" id="GO:0008237">
    <property type="term" value="F:metallopeptidase activity"/>
    <property type="evidence" value="ECO:0007669"/>
    <property type="project" value="InterPro"/>
</dbReference>
<dbReference type="Proteomes" id="UP001316803">
    <property type="component" value="Unassembled WGS sequence"/>
</dbReference>
<name>A0AAN8E891_9EURO</name>
<dbReference type="SUPFAM" id="SSF55486">
    <property type="entry name" value="Metalloproteases ('zincins'), catalytic domain"/>
    <property type="match status" value="1"/>
</dbReference>
<organism evidence="2 3">
    <name type="scientific">Knufia fluminis</name>
    <dbReference type="NCBI Taxonomy" id="191047"/>
    <lineage>
        <taxon>Eukaryota</taxon>
        <taxon>Fungi</taxon>
        <taxon>Dikarya</taxon>
        <taxon>Ascomycota</taxon>
        <taxon>Pezizomycotina</taxon>
        <taxon>Eurotiomycetes</taxon>
        <taxon>Chaetothyriomycetidae</taxon>
        <taxon>Chaetothyriales</taxon>
        <taxon>Trichomeriaceae</taxon>
        <taxon>Knufia</taxon>
    </lineage>
</organism>
<sequence>MTETEIQQYKSLRQEYLVAFKKDPLPFEVSLDLPFCGVNESAAEKHAYASDSVIENQFYILNDSFAPLGISFVKASTTRYTGDEYRAFTQHKHTTPEDPAELRAFNKAVVAQNKIKAEVRKGGFDEANIYIVEQIDDWDCIEGSITSGYCSFPNKKLVSTDGCVIVIDSLPGHGFRSNFGGDGKTLVHELGHWFGVRPPFAVATKPVVFLPMKCMQIPRYTKLVAVSSHIKTHVAIRTKTSITKYVQKVLYMW</sequence>
<comment type="similarity">
    <text evidence="1">Belongs to the peptidase M43B family.</text>
</comment>
<dbReference type="Gene3D" id="3.40.390.10">
    <property type="entry name" value="Collagenase (Catalytic Domain)"/>
    <property type="match status" value="1"/>
</dbReference>
<dbReference type="PANTHER" id="PTHR47466:SF1">
    <property type="entry name" value="METALLOPROTEASE MEP1 (AFU_ORTHOLOGUE AFUA_1G07730)-RELATED"/>
    <property type="match status" value="1"/>
</dbReference>
<keyword evidence="3" id="KW-1185">Reference proteome</keyword>
<dbReference type="EMBL" id="JAKLMC020000070">
    <property type="protein sequence ID" value="KAK5947763.1"/>
    <property type="molecule type" value="Genomic_DNA"/>
</dbReference>
<protein>
    <recommendedName>
        <fullName evidence="4">Metalloprotease</fullName>
    </recommendedName>
</protein>
<reference evidence="2 3" key="1">
    <citation type="submission" date="2022-12" db="EMBL/GenBank/DDBJ databases">
        <title>Genomic features and morphological characterization of a novel Knufia sp. strain isolated from spacecraft assembly facility.</title>
        <authorList>
            <person name="Teixeira M."/>
            <person name="Chander A.M."/>
            <person name="Stajich J.E."/>
            <person name="Venkateswaran K."/>
        </authorList>
    </citation>
    <scope>NUCLEOTIDE SEQUENCE [LARGE SCALE GENOMIC DNA]</scope>
    <source>
        <strain evidence="2 3">FJI-L2-BK-P2</strain>
    </source>
</reference>
<evidence type="ECO:0000256" key="1">
    <source>
        <dbReference type="ARBA" id="ARBA00008721"/>
    </source>
</evidence>
<dbReference type="AlphaFoldDB" id="A0AAN8E891"/>
<evidence type="ECO:0008006" key="4">
    <source>
        <dbReference type="Google" id="ProtNLM"/>
    </source>
</evidence>
<gene>
    <name evidence="2" type="ORF">OHC33_011209</name>
</gene>
<proteinExistence type="inferred from homology"/>
<dbReference type="PANTHER" id="PTHR47466">
    <property type="match status" value="1"/>
</dbReference>
<evidence type="ECO:0000313" key="3">
    <source>
        <dbReference type="Proteomes" id="UP001316803"/>
    </source>
</evidence>